<reference evidence="1" key="1">
    <citation type="journal article" date="2023" name="G3 (Bethesda)">
        <title>A reference genome for the long-term kleptoplast-retaining sea slug Elysia crispata morphotype clarki.</title>
        <authorList>
            <person name="Eastman K.E."/>
            <person name="Pendleton A.L."/>
            <person name="Shaikh M.A."/>
            <person name="Suttiyut T."/>
            <person name="Ogas R."/>
            <person name="Tomko P."/>
            <person name="Gavelis G."/>
            <person name="Widhalm J.R."/>
            <person name="Wisecaver J.H."/>
        </authorList>
    </citation>
    <scope>NUCLEOTIDE SEQUENCE</scope>
    <source>
        <strain evidence="1">ECLA1</strain>
    </source>
</reference>
<comment type="caution">
    <text evidence="1">The sequence shown here is derived from an EMBL/GenBank/DDBJ whole genome shotgun (WGS) entry which is preliminary data.</text>
</comment>
<evidence type="ECO:0000313" key="1">
    <source>
        <dbReference type="EMBL" id="KAK3792005.1"/>
    </source>
</evidence>
<dbReference type="EMBL" id="JAWDGP010001404">
    <property type="protein sequence ID" value="KAK3792005.1"/>
    <property type="molecule type" value="Genomic_DNA"/>
</dbReference>
<sequence length="67" mass="7519">MSHVTPSTMISHVKRQSLTRSMHDMPQTLPRFMALTDVTSWLLEEIQDGGRAQTVFAVCWVSVEVSG</sequence>
<name>A0AAE1AQ65_9GAST</name>
<dbReference type="Proteomes" id="UP001283361">
    <property type="component" value="Unassembled WGS sequence"/>
</dbReference>
<dbReference type="AlphaFoldDB" id="A0AAE1AQ65"/>
<keyword evidence="2" id="KW-1185">Reference proteome</keyword>
<gene>
    <name evidence="1" type="ORF">RRG08_035493</name>
</gene>
<protein>
    <submittedName>
        <fullName evidence="1">Uncharacterized protein</fullName>
    </submittedName>
</protein>
<proteinExistence type="predicted"/>
<accession>A0AAE1AQ65</accession>
<evidence type="ECO:0000313" key="2">
    <source>
        <dbReference type="Proteomes" id="UP001283361"/>
    </source>
</evidence>
<organism evidence="1 2">
    <name type="scientific">Elysia crispata</name>
    <name type="common">lettuce slug</name>
    <dbReference type="NCBI Taxonomy" id="231223"/>
    <lineage>
        <taxon>Eukaryota</taxon>
        <taxon>Metazoa</taxon>
        <taxon>Spiralia</taxon>
        <taxon>Lophotrochozoa</taxon>
        <taxon>Mollusca</taxon>
        <taxon>Gastropoda</taxon>
        <taxon>Heterobranchia</taxon>
        <taxon>Euthyneura</taxon>
        <taxon>Panpulmonata</taxon>
        <taxon>Sacoglossa</taxon>
        <taxon>Placobranchoidea</taxon>
        <taxon>Plakobranchidae</taxon>
        <taxon>Elysia</taxon>
    </lineage>
</organism>